<accession>A0ABN7XEJ4</accession>
<name>A0ABN7XEJ4_GIGMA</name>
<feature type="non-terminal residue" evidence="2">
    <location>
        <position position="41"/>
    </location>
</feature>
<dbReference type="Proteomes" id="UP000789901">
    <property type="component" value="Unassembled WGS sequence"/>
</dbReference>
<protein>
    <submittedName>
        <fullName evidence="2">20358_t:CDS:1</fullName>
    </submittedName>
</protein>
<dbReference type="Pfam" id="PF17921">
    <property type="entry name" value="Integrase_H2C2"/>
    <property type="match status" value="1"/>
</dbReference>
<feature type="non-terminal residue" evidence="2">
    <location>
        <position position="1"/>
    </location>
</feature>
<dbReference type="EMBL" id="CAJVQB010122955">
    <property type="protein sequence ID" value="CAG8853347.1"/>
    <property type="molecule type" value="Genomic_DNA"/>
</dbReference>
<proteinExistence type="predicted"/>
<sequence length="41" mass="5155">VHLKIITTFNKIKEQHFWPIMYNDIKEYIQICDICQHREHK</sequence>
<reference evidence="2 3" key="1">
    <citation type="submission" date="2021-06" db="EMBL/GenBank/DDBJ databases">
        <authorList>
            <person name="Kallberg Y."/>
            <person name="Tangrot J."/>
            <person name="Rosling A."/>
        </authorList>
    </citation>
    <scope>NUCLEOTIDE SEQUENCE [LARGE SCALE GENOMIC DNA]</scope>
    <source>
        <strain evidence="2 3">120-4 pot B 10/14</strain>
    </source>
</reference>
<evidence type="ECO:0000259" key="1">
    <source>
        <dbReference type="Pfam" id="PF17921"/>
    </source>
</evidence>
<evidence type="ECO:0000313" key="2">
    <source>
        <dbReference type="EMBL" id="CAG8853347.1"/>
    </source>
</evidence>
<evidence type="ECO:0000313" key="3">
    <source>
        <dbReference type="Proteomes" id="UP000789901"/>
    </source>
</evidence>
<dbReference type="Gene3D" id="1.10.340.70">
    <property type="match status" value="1"/>
</dbReference>
<keyword evidence="3" id="KW-1185">Reference proteome</keyword>
<gene>
    <name evidence="2" type="ORF">GMARGA_LOCUS42168</name>
</gene>
<comment type="caution">
    <text evidence="2">The sequence shown here is derived from an EMBL/GenBank/DDBJ whole genome shotgun (WGS) entry which is preliminary data.</text>
</comment>
<organism evidence="2 3">
    <name type="scientific">Gigaspora margarita</name>
    <dbReference type="NCBI Taxonomy" id="4874"/>
    <lineage>
        <taxon>Eukaryota</taxon>
        <taxon>Fungi</taxon>
        <taxon>Fungi incertae sedis</taxon>
        <taxon>Mucoromycota</taxon>
        <taxon>Glomeromycotina</taxon>
        <taxon>Glomeromycetes</taxon>
        <taxon>Diversisporales</taxon>
        <taxon>Gigasporaceae</taxon>
        <taxon>Gigaspora</taxon>
    </lineage>
</organism>
<dbReference type="InterPro" id="IPR041588">
    <property type="entry name" value="Integrase_H2C2"/>
</dbReference>
<feature type="domain" description="Integrase zinc-binding" evidence="1">
    <location>
        <begin position="2"/>
        <end position="40"/>
    </location>
</feature>